<reference evidence="2 3" key="2">
    <citation type="submission" date="2019-05" db="EMBL/GenBank/DDBJ databases">
        <title>Glycomyces buryatensis sp. nov.</title>
        <authorList>
            <person name="Nikitina E."/>
        </authorList>
    </citation>
    <scope>NUCLEOTIDE SEQUENCE [LARGE SCALE GENOMIC DNA]</scope>
    <source>
        <strain evidence="2 3">18</strain>
    </source>
</reference>
<dbReference type="AlphaFoldDB" id="A0A4S8Q5A0"/>
<evidence type="ECO:0000313" key="2">
    <source>
        <dbReference type="EMBL" id="THV39467.1"/>
    </source>
</evidence>
<evidence type="ECO:0000313" key="3">
    <source>
        <dbReference type="Proteomes" id="UP000308760"/>
    </source>
</evidence>
<dbReference type="PANTHER" id="PTHR34599:SF1">
    <property type="entry name" value="PHOSPHATIDIC ACID PHOSPHATASE TYPE 2_HALOPEROXIDASE DOMAIN-CONTAINING PROTEIN"/>
    <property type="match status" value="1"/>
</dbReference>
<feature type="domain" description="Phosphatidic acid phosphatase type 2/haloperoxidase" evidence="1">
    <location>
        <begin position="269"/>
        <end position="413"/>
    </location>
</feature>
<proteinExistence type="predicted"/>
<dbReference type="Pfam" id="PF01569">
    <property type="entry name" value="PAP2"/>
    <property type="match status" value="1"/>
</dbReference>
<keyword evidence="3" id="KW-1185">Reference proteome</keyword>
<dbReference type="InterPro" id="IPR036938">
    <property type="entry name" value="PAP2/HPO_sf"/>
</dbReference>
<accession>A0A4S8Q5A0</accession>
<evidence type="ECO:0000259" key="1">
    <source>
        <dbReference type="Pfam" id="PF01569"/>
    </source>
</evidence>
<dbReference type="OrthoDB" id="103227at2"/>
<dbReference type="InterPro" id="IPR000326">
    <property type="entry name" value="PAP2/HPO"/>
</dbReference>
<dbReference type="EMBL" id="STGY01000066">
    <property type="protein sequence ID" value="THV39467.1"/>
    <property type="molecule type" value="Genomic_DNA"/>
</dbReference>
<dbReference type="RefSeq" id="WP_136535885.1">
    <property type="nucleotide sequence ID" value="NZ_STGY01000066.1"/>
</dbReference>
<dbReference type="Gene3D" id="1.10.606.20">
    <property type="match status" value="1"/>
</dbReference>
<sequence>MTENRGRTAFDPVLYWNDTLLETYREVGGAPGPLARSGAMLHAAQWDALVSVSRKGTPYQSQTPELPDDENPPALEAALSYAAYEVLRSVYSGRDYGTALDEAVSRFKGEYTPIQLIRGARIGEAVAEAIVAARASDGANGDDSYESELVPGAWRPTASGAAATPQWGKVAPFTLKHGGQFRPSPPDDCPDYARLLASPLYERQLEEVRALGEKDSRARTRAETRIGFFWANDLDGTYKPPGQLFDATKRLSIEAGLGVEQNVRLFGLLGLALADAGIAAWDSKYLSNIDLWRPEQAIRYADRDGRPDTNPDHGWVPLSQDRKGEPFSPNFPAYVSGHATFGGAWAAVLRLFFDADNVPFTVGTEDPHSGNGETRDFESFTAAAEENARSRVFLGVHYQFDGDAGNKLGARVGEHVFANHLRA</sequence>
<dbReference type="InterPro" id="IPR052559">
    <property type="entry name" value="V-haloperoxidase"/>
</dbReference>
<gene>
    <name evidence="2" type="ORF">FAB82_17785</name>
</gene>
<dbReference type="CDD" id="cd03398">
    <property type="entry name" value="PAP2_haloperoxidase"/>
    <property type="match status" value="1"/>
</dbReference>
<comment type="caution">
    <text evidence="2">The sequence shown here is derived from an EMBL/GenBank/DDBJ whole genome shotgun (WGS) entry which is preliminary data.</text>
</comment>
<dbReference type="SUPFAM" id="SSF48317">
    <property type="entry name" value="Acid phosphatase/Vanadium-dependent haloperoxidase"/>
    <property type="match status" value="1"/>
</dbReference>
<dbReference type="Proteomes" id="UP000308760">
    <property type="component" value="Unassembled WGS sequence"/>
</dbReference>
<dbReference type="PANTHER" id="PTHR34599">
    <property type="entry name" value="PEROXIDASE-RELATED"/>
    <property type="match status" value="1"/>
</dbReference>
<organism evidence="2 3">
    <name type="scientific">Glycomyces buryatensis</name>
    <dbReference type="NCBI Taxonomy" id="2570927"/>
    <lineage>
        <taxon>Bacteria</taxon>
        <taxon>Bacillati</taxon>
        <taxon>Actinomycetota</taxon>
        <taxon>Actinomycetes</taxon>
        <taxon>Glycomycetales</taxon>
        <taxon>Glycomycetaceae</taxon>
        <taxon>Glycomyces</taxon>
    </lineage>
</organism>
<name>A0A4S8Q5A0_9ACTN</name>
<protein>
    <submittedName>
        <fullName evidence="2">Phosphatase PAP2 family protein</fullName>
    </submittedName>
</protein>
<reference evidence="3" key="1">
    <citation type="submission" date="2019-04" db="EMBL/GenBank/DDBJ databases">
        <title>Nocardioides xinjiangensis sp. nov.</title>
        <authorList>
            <person name="Liu S."/>
        </authorList>
    </citation>
    <scope>NUCLEOTIDE SEQUENCE [LARGE SCALE GENOMIC DNA]</scope>
    <source>
        <strain evidence="3">18</strain>
    </source>
</reference>